<reference evidence="2 3" key="1">
    <citation type="journal article" date="2012" name="Eukaryot. Cell">
        <title>Genome sequence of the fungus Glarea lozoyensis: the first genome sequence of a species from the Helotiaceae family.</title>
        <authorList>
            <person name="Youssar L."/>
            <person name="Gruening B.A."/>
            <person name="Erxleben A."/>
            <person name="Guenther S."/>
            <person name="Huettel W."/>
        </authorList>
    </citation>
    <scope>NUCLEOTIDE SEQUENCE [LARGE SCALE GENOMIC DNA]</scope>
    <source>
        <strain evidence="3">ATCC 74030 / MF5533</strain>
    </source>
</reference>
<proteinExistence type="predicted"/>
<organism evidence="2 3">
    <name type="scientific">Glarea lozoyensis (strain ATCC 74030 / MF5533)</name>
    <dbReference type="NCBI Taxonomy" id="1104152"/>
    <lineage>
        <taxon>Eukaryota</taxon>
        <taxon>Fungi</taxon>
        <taxon>Dikarya</taxon>
        <taxon>Ascomycota</taxon>
        <taxon>Pezizomycotina</taxon>
        <taxon>Leotiomycetes</taxon>
        <taxon>Helotiales</taxon>
        <taxon>Helotiaceae</taxon>
        <taxon>Glarea</taxon>
    </lineage>
</organism>
<dbReference type="AlphaFoldDB" id="H0EGF1"/>
<feature type="region of interest" description="Disordered" evidence="1">
    <location>
        <begin position="1"/>
        <end position="42"/>
    </location>
</feature>
<evidence type="ECO:0000256" key="1">
    <source>
        <dbReference type="SAM" id="MobiDB-lite"/>
    </source>
</evidence>
<name>H0EGF1_GLAL7</name>
<dbReference type="Proteomes" id="UP000005446">
    <property type="component" value="Unassembled WGS sequence"/>
</dbReference>
<dbReference type="OrthoDB" id="268594at2759"/>
<gene>
    <name evidence="2" type="ORF">M7I_1567</name>
</gene>
<comment type="caution">
    <text evidence="2">The sequence shown here is derived from an EMBL/GenBank/DDBJ whole genome shotgun (WGS) entry which is preliminary data.</text>
</comment>
<evidence type="ECO:0000313" key="2">
    <source>
        <dbReference type="EMBL" id="EHL02486.1"/>
    </source>
</evidence>
<sequence length="42" mass="4334">MSTFGGPGGRQINSKPSPPERGSFPLDHDGTLPDSLIPEAIG</sequence>
<dbReference type="InParanoid" id="H0EGF1"/>
<accession>H0EGF1</accession>
<dbReference type="EMBL" id="AGUE01000023">
    <property type="protein sequence ID" value="EHL02486.1"/>
    <property type="molecule type" value="Genomic_DNA"/>
</dbReference>
<keyword evidence="3" id="KW-1185">Reference proteome</keyword>
<evidence type="ECO:0000313" key="3">
    <source>
        <dbReference type="Proteomes" id="UP000005446"/>
    </source>
</evidence>
<protein>
    <submittedName>
        <fullName evidence="2">Putative Cytochrome c oxidase assembly protein COX19</fullName>
    </submittedName>
</protein>
<dbReference type="HOGENOM" id="CLU_3260658_0_0_1"/>